<feature type="binding site" description="axial binding residue" evidence="5">
    <location>
        <position position="251"/>
    </location>
    <ligand>
        <name>heme</name>
        <dbReference type="ChEBI" id="CHEBI:30413"/>
    </ligand>
    <ligandPart>
        <name>Fe</name>
        <dbReference type="ChEBI" id="CHEBI:18248"/>
    </ligandPart>
</feature>
<reference evidence="8" key="1">
    <citation type="journal article" date="2017" name="bioRxiv">
        <title>Comparative analysis of the genomes of Stylophora pistillata and Acropora digitifera provides evidence for extensive differences between species of corals.</title>
        <authorList>
            <person name="Voolstra C.R."/>
            <person name="Li Y."/>
            <person name="Liew Y.J."/>
            <person name="Baumgarten S."/>
            <person name="Zoccola D."/>
            <person name="Flot J.-F."/>
            <person name="Tambutte S."/>
            <person name="Allemand D."/>
            <person name="Aranda M."/>
        </authorList>
    </citation>
    <scope>NUCLEOTIDE SEQUENCE [LARGE SCALE GENOMIC DNA]</scope>
</reference>
<dbReference type="SUPFAM" id="SSF48264">
    <property type="entry name" value="Cytochrome P450"/>
    <property type="match status" value="1"/>
</dbReference>
<dbReference type="Gene3D" id="1.10.630.10">
    <property type="entry name" value="Cytochrome P450"/>
    <property type="match status" value="1"/>
</dbReference>
<evidence type="ECO:0000256" key="6">
    <source>
        <dbReference type="SAM" id="MobiDB-lite"/>
    </source>
</evidence>
<feature type="non-terminal residue" evidence="7">
    <location>
        <position position="252"/>
    </location>
</feature>
<dbReference type="PRINTS" id="PR00463">
    <property type="entry name" value="EP450I"/>
</dbReference>
<dbReference type="GO" id="GO:0005789">
    <property type="term" value="C:endoplasmic reticulum membrane"/>
    <property type="evidence" value="ECO:0007669"/>
    <property type="project" value="UniProtKB-SubCell"/>
</dbReference>
<evidence type="ECO:0000313" key="8">
    <source>
        <dbReference type="Proteomes" id="UP000225706"/>
    </source>
</evidence>
<dbReference type="EMBL" id="LSMT01000487">
    <property type="protein sequence ID" value="PFX17232.1"/>
    <property type="molecule type" value="Genomic_DNA"/>
</dbReference>
<organism evidence="7 8">
    <name type="scientific">Stylophora pistillata</name>
    <name type="common">Smooth cauliflower coral</name>
    <dbReference type="NCBI Taxonomy" id="50429"/>
    <lineage>
        <taxon>Eukaryota</taxon>
        <taxon>Metazoa</taxon>
        <taxon>Cnidaria</taxon>
        <taxon>Anthozoa</taxon>
        <taxon>Hexacorallia</taxon>
        <taxon>Scleractinia</taxon>
        <taxon>Astrocoeniina</taxon>
        <taxon>Pocilloporidae</taxon>
        <taxon>Stylophora</taxon>
    </lineage>
</organism>
<dbReference type="InterPro" id="IPR002401">
    <property type="entry name" value="Cyt_P450_E_grp-I"/>
</dbReference>
<keyword evidence="3" id="KW-0256">Endoplasmic reticulum</keyword>
<accession>A0A2B4RLW0</accession>
<sequence>MNDYDSHGDSDNVEDDGNDTDGLSDDNDNDNINQPNLTIRRCVCSLLFLPQVIDERIRERSNKIAKEKEEKSGDENDFKRKKRLAFLDLLLDAYDNGEISKEGIREEVDTFTFEGQDTTAGGMTWALYLLGRHPDIQKKVVHEVDSFFETRPDTVTVEDVKFRYLECVLKEAQRIFPSVPFFSRLTTENCELGGYFIPKGTTIGVSTLQLHRNSEMWPEPCKFNPDRFLQENIQGRNPYAFIPFSAGPRNCI</sequence>
<keyword evidence="5" id="KW-0408">Iron</keyword>
<evidence type="ECO:0000313" key="7">
    <source>
        <dbReference type="EMBL" id="PFX17232.1"/>
    </source>
</evidence>
<dbReference type="PANTHER" id="PTHR24291">
    <property type="entry name" value="CYTOCHROME P450 FAMILY 4"/>
    <property type="match status" value="1"/>
</dbReference>
<proteinExistence type="inferred from homology"/>
<dbReference type="GO" id="GO:0016705">
    <property type="term" value="F:oxidoreductase activity, acting on paired donors, with incorporation or reduction of molecular oxygen"/>
    <property type="evidence" value="ECO:0007669"/>
    <property type="project" value="InterPro"/>
</dbReference>
<comment type="similarity">
    <text evidence="2">Belongs to the cytochrome P450 family.</text>
</comment>
<dbReference type="PANTHER" id="PTHR24291:SF189">
    <property type="entry name" value="CYTOCHROME P450 4C3-RELATED"/>
    <property type="match status" value="1"/>
</dbReference>
<dbReference type="GO" id="GO:0020037">
    <property type="term" value="F:heme binding"/>
    <property type="evidence" value="ECO:0007669"/>
    <property type="project" value="InterPro"/>
</dbReference>
<dbReference type="GO" id="GO:0004497">
    <property type="term" value="F:monooxygenase activity"/>
    <property type="evidence" value="ECO:0007669"/>
    <property type="project" value="InterPro"/>
</dbReference>
<dbReference type="InterPro" id="IPR001128">
    <property type="entry name" value="Cyt_P450"/>
</dbReference>
<comment type="caution">
    <text evidence="7">The sequence shown here is derived from an EMBL/GenBank/DDBJ whole genome shotgun (WGS) entry which is preliminary data.</text>
</comment>
<evidence type="ECO:0000256" key="3">
    <source>
        <dbReference type="ARBA" id="ARBA00022824"/>
    </source>
</evidence>
<dbReference type="Proteomes" id="UP000225706">
    <property type="component" value="Unassembled WGS sequence"/>
</dbReference>
<keyword evidence="5" id="KW-0479">Metal-binding</keyword>
<dbReference type="Pfam" id="PF00067">
    <property type="entry name" value="p450"/>
    <property type="match status" value="1"/>
</dbReference>
<keyword evidence="5" id="KW-0349">Heme</keyword>
<gene>
    <name evidence="7" type="primary">CYP4V2</name>
    <name evidence="7" type="ORF">AWC38_SpisGene18445</name>
</gene>
<dbReference type="AlphaFoldDB" id="A0A2B4RLW0"/>
<dbReference type="InterPro" id="IPR050196">
    <property type="entry name" value="Cytochrome_P450_Monoox"/>
</dbReference>
<evidence type="ECO:0000256" key="4">
    <source>
        <dbReference type="ARBA" id="ARBA00023136"/>
    </source>
</evidence>
<keyword evidence="8" id="KW-1185">Reference proteome</keyword>
<evidence type="ECO:0000256" key="5">
    <source>
        <dbReference type="PIRSR" id="PIRSR602401-1"/>
    </source>
</evidence>
<feature type="compositionally biased region" description="Basic and acidic residues" evidence="6">
    <location>
        <begin position="1"/>
        <end position="10"/>
    </location>
</feature>
<evidence type="ECO:0000256" key="1">
    <source>
        <dbReference type="ARBA" id="ARBA00004586"/>
    </source>
</evidence>
<name>A0A2B4RLW0_STYPI</name>
<comment type="cofactor">
    <cofactor evidence="5">
        <name>heme</name>
        <dbReference type="ChEBI" id="CHEBI:30413"/>
    </cofactor>
</comment>
<comment type="subcellular location">
    <subcellularLocation>
        <location evidence="1">Endoplasmic reticulum membrane</location>
    </subcellularLocation>
</comment>
<feature type="compositionally biased region" description="Acidic residues" evidence="6">
    <location>
        <begin position="11"/>
        <end position="29"/>
    </location>
</feature>
<evidence type="ECO:0000256" key="2">
    <source>
        <dbReference type="ARBA" id="ARBA00010617"/>
    </source>
</evidence>
<protein>
    <submittedName>
        <fullName evidence="7">Cytochrome P450 4V2</fullName>
    </submittedName>
</protein>
<keyword evidence="4" id="KW-0472">Membrane</keyword>
<dbReference type="PRINTS" id="PR00385">
    <property type="entry name" value="P450"/>
</dbReference>
<dbReference type="OrthoDB" id="1470350at2759"/>
<dbReference type="GO" id="GO:0005506">
    <property type="term" value="F:iron ion binding"/>
    <property type="evidence" value="ECO:0007669"/>
    <property type="project" value="InterPro"/>
</dbReference>
<dbReference type="InterPro" id="IPR036396">
    <property type="entry name" value="Cyt_P450_sf"/>
</dbReference>
<feature type="region of interest" description="Disordered" evidence="6">
    <location>
        <begin position="1"/>
        <end position="34"/>
    </location>
</feature>
<dbReference type="STRING" id="50429.A0A2B4RLW0"/>